<dbReference type="Proteomes" id="UP001432322">
    <property type="component" value="Unassembled WGS sequence"/>
</dbReference>
<evidence type="ECO:0000256" key="4">
    <source>
        <dbReference type="ARBA" id="ARBA00022525"/>
    </source>
</evidence>
<dbReference type="PANTHER" id="PTHR31418">
    <property type="entry name" value="FATTY-ACID AND RETINOL-BINDING PROTEIN 1"/>
    <property type="match status" value="1"/>
</dbReference>
<evidence type="ECO:0000313" key="9">
    <source>
        <dbReference type="Proteomes" id="UP001432322"/>
    </source>
</evidence>
<dbReference type="InterPro" id="IPR008632">
    <property type="entry name" value="Gp-FAR-1"/>
</dbReference>
<evidence type="ECO:0000313" key="8">
    <source>
        <dbReference type="EMBL" id="GMT18466.1"/>
    </source>
</evidence>
<evidence type="ECO:0000256" key="1">
    <source>
        <dbReference type="ARBA" id="ARBA00004613"/>
    </source>
</evidence>
<dbReference type="Gene3D" id="1.20.120.1100">
    <property type="match status" value="1"/>
</dbReference>
<accession>A0AAV5VFN4</accession>
<evidence type="ECO:0000256" key="7">
    <source>
        <dbReference type="ARBA" id="ARBA00023121"/>
    </source>
</evidence>
<dbReference type="EMBL" id="BTSY01000003">
    <property type="protein sequence ID" value="GMT18466.1"/>
    <property type="molecule type" value="Genomic_DNA"/>
</dbReference>
<keyword evidence="6" id="KW-0175">Coiled coil</keyword>
<keyword evidence="9" id="KW-1185">Reference proteome</keyword>
<feature type="non-terminal residue" evidence="8">
    <location>
        <position position="1"/>
    </location>
</feature>
<keyword evidence="7" id="KW-0446">Lipid-binding</keyword>
<reference evidence="8" key="1">
    <citation type="submission" date="2023-10" db="EMBL/GenBank/DDBJ databases">
        <title>Genome assembly of Pristionchus species.</title>
        <authorList>
            <person name="Yoshida K."/>
            <person name="Sommer R.J."/>
        </authorList>
    </citation>
    <scope>NUCLEOTIDE SEQUENCE</scope>
    <source>
        <strain evidence="8">RS5133</strain>
    </source>
</reference>
<dbReference type="GO" id="GO:0008289">
    <property type="term" value="F:lipid binding"/>
    <property type="evidence" value="ECO:0007669"/>
    <property type="project" value="UniProtKB-KW"/>
</dbReference>
<dbReference type="AlphaFoldDB" id="A0AAV5VFN4"/>
<sequence length="176" mass="20241">DITPDEILEVVDTLTDTEKNEIVSLYNKMRLAQPGDVPKTAKEGMDFLKKNAPTLYPKMEKALNKMKPRFNALNTETKQALVKMLDDLFSASERPPEEREFWINYFQSLLPEKYNKLPSSVRSDIRRNMPKIDKFLTSFNFVSEAGAARFRAFVGAPALKFDALKAFNYQCDFPQC</sequence>
<dbReference type="PANTHER" id="PTHR31418:SF7">
    <property type="entry name" value="FATTY-ACID AND RETINOL-BINDING PROTEIN 1"/>
    <property type="match status" value="1"/>
</dbReference>
<dbReference type="Pfam" id="PF05823">
    <property type="entry name" value="Gp-FAR-1"/>
    <property type="match status" value="1"/>
</dbReference>
<evidence type="ECO:0000256" key="6">
    <source>
        <dbReference type="ARBA" id="ARBA00023054"/>
    </source>
</evidence>
<evidence type="ECO:0000256" key="2">
    <source>
        <dbReference type="ARBA" id="ARBA00006648"/>
    </source>
</evidence>
<comment type="subcellular location">
    <subcellularLocation>
        <location evidence="1">Secreted</location>
    </subcellularLocation>
</comment>
<comment type="similarity">
    <text evidence="2">Belongs to the fatty-acid and retinol-binding protein (FARBP) family.</text>
</comment>
<keyword evidence="4" id="KW-0964">Secreted</keyword>
<organism evidence="8 9">
    <name type="scientific">Pristionchus fissidentatus</name>
    <dbReference type="NCBI Taxonomy" id="1538716"/>
    <lineage>
        <taxon>Eukaryota</taxon>
        <taxon>Metazoa</taxon>
        <taxon>Ecdysozoa</taxon>
        <taxon>Nematoda</taxon>
        <taxon>Chromadorea</taxon>
        <taxon>Rhabditida</taxon>
        <taxon>Rhabditina</taxon>
        <taxon>Diplogasteromorpha</taxon>
        <taxon>Diplogasteroidea</taxon>
        <taxon>Neodiplogasteridae</taxon>
        <taxon>Pristionchus</taxon>
    </lineage>
</organism>
<evidence type="ECO:0000256" key="3">
    <source>
        <dbReference type="ARBA" id="ARBA00017453"/>
    </source>
</evidence>
<gene>
    <name evidence="8" type="ORF">PFISCL1PPCAC_9763</name>
</gene>
<evidence type="ECO:0000256" key="5">
    <source>
        <dbReference type="ARBA" id="ARBA00022729"/>
    </source>
</evidence>
<comment type="caution">
    <text evidence="8">The sequence shown here is derived from an EMBL/GenBank/DDBJ whole genome shotgun (WGS) entry which is preliminary data.</text>
</comment>
<proteinExistence type="inferred from homology"/>
<name>A0AAV5VFN4_9BILA</name>
<keyword evidence="5" id="KW-0732">Signal</keyword>
<protein>
    <recommendedName>
        <fullName evidence="3">Fatty-acid and retinol-binding protein 1</fullName>
    </recommendedName>
</protein>
<dbReference type="GO" id="GO:0005576">
    <property type="term" value="C:extracellular region"/>
    <property type="evidence" value="ECO:0007669"/>
    <property type="project" value="UniProtKB-SubCell"/>
</dbReference>